<proteinExistence type="predicted"/>
<accession>A0A382Z2F3</accession>
<protein>
    <submittedName>
        <fullName evidence="1">Uncharacterized protein</fullName>
    </submittedName>
</protein>
<gene>
    <name evidence="1" type="ORF">METZ01_LOCUS442213</name>
</gene>
<reference evidence="1" key="1">
    <citation type="submission" date="2018-05" db="EMBL/GenBank/DDBJ databases">
        <authorList>
            <person name="Lanie J.A."/>
            <person name="Ng W.-L."/>
            <person name="Kazmierczak K.M."/>
            <person name="Andrzejewski T.M."/>
            <person name="Davidsen T.M."/>
            <person name="Wayne K.J."/>
            <person name="Tettelin H."/>
            <person name="Glass J.I."/>
            <person name="Rusch D."/>
            <person name="Podicherti R."/>
            <person name="Tsui H.-C.T."/>
            <person name="Winkler M.E."/>
        </authorList>
    </citation>
    <scope>NUCLEOTIDE SEQUENCE</scope>
</reference>
<name>A0A382Z2F3_9ZZZZ</name>
<sequence length="101" mass="11304">MDFEEDTRHFDAAAERMIELGNQLLEQDVDSDSWEVASGLLAGAVQFWLYAHQPCGDPGCESCTEVDMAEKRLQRLTEQVRQSATESDYYHTPFDANAGSA</sequence>
<dbReference type="AlphaFoldDB" id="A0A382Z2F3"/>
<dbReference type="EMBL" id="UINC01180258">
    <property type="protein sequence ID" value="SVD89359.1"/>
    <property type="molecule type" value="Genomic_DNA"/>
</dbReference>
<evidence type="ECO:0000313" key="1">
    <source>
        <dbReference type="EMBL" id="SVD89359.1"/>
    </source>
</evidence>
<organism evidence="1">
    <name type="scientific">marine metagenome</name>
    <dbReference type="NCBI Taxonomy" id="408172"/>
    <lineage>
        <taxon>unclassified sequences</taxon>
        <taxon>metagenomes</taxon>
        <taxon>ecological metagenomes</taxon>
    </lineage>
</organism>